<dbReference type="PROSITE" id="PS50164">
    <property type="entry name" value="GIY_YIG"/>
    <property type="match status" value="1"/>
</dbReference>
<dbReference type="InterPro" id="IPR000305">
    <property type="entry name" value="GIY-YIG_endonuc"/>
</dbReference>
<dbReference type="InterPro" id="IPR035901">
    <property type="entry name" value="GIY-YIG_endonuc_sf"/>
</dbReference>
<evidence type="ECO:0000313" key="3">
    <source>
        <dbReference type="Proteomes" id="UP000298213"/>
    </source>
</evidence>
<dbReference type="CDD" id="cd10449">
    <property type="entry name" value="GIY-YIG_SLX1_like"/>
    <property type="match status" value="1"/>
</dbReference>
<feature type="domain" description="GIY-YIG" evidence="1">
    <location>
        <begin position="1"/>
        <end position="80"/>
    </location>
</feature>
<dbReference type="Pfam" id="PF01541">
    <property type="entry name" value="GIY-YIG"/>
    <property type="match status" value="1"/>
</dbReference>
<accession>A0A4Y8ZW47</accession>
<evidence type="ECO:0000313" key="2">
    <source>
        <dbReference type="EMBL" id="TFI58666.1"/>
    </source>
</evidence>
<comment type="caution">
    <text evidence="2">The sequence shown here is derived from an EMBL/GenBank/DDBJ whole genome shotgun (WGS) entry which is preliminary data.</text>
</comment>
<dbReference type="RefSeq" id="WP_135085674.1">
    <property type="nucleotide sequence ID" value="NZ_SPDV01000013.1"/>
</dbReference>
<reference evidence="2 3" key="1">
    <citation type="submission" date="2019-03" db="EMBL/GenBank/DDBJ databases">
        <title>Genome sequence of Sphingomonas sp. 17J27-24.</title>
        <authorList>
            <person name="Kim M."/>
            <person name="Maeng S."/>
            <person name="Sathiyaraj S."/>
        </authorList>
    </citation>
    <scope>NUCLEOTIDE SEQUENCE [LARGE SCALE GENOMIC DNA]</scope>
    <source>
        <strain evidence="2 3">17J27-24</strain>
    </source>
</reference>
<dbReference type="Proteomes" id="UP000298213">
    <property type="component" value="Unassembled WGS sequence"/>
</dbReference>
<keyword evidence="3" id="KW-1185">Reference proteome</keyword>
<dbReference type="EMBL" id="SPDV01000013">
    <property type="protein sequence ID" value="TFI58666.1"/>
    <property type="molecule type" value="Genomic_DNA"/>
</dbReference>
<dbReference type="Gene3D" id="3.40.1440.10">
    <property type="entry name" value="GIY-YIG endonuclease"/>
    <property type="match status" value="1"/>
</dbReference>
<gene>
    <name evidence="2" type="ORF">E2493_08480</name>
</gene>
<name>A0A4Y8ZW47_9SPHN</name>
<evidence type="ECO:0000259" key="1">
    <source>
        <dbReference type="PROSITE" id="PS50164"/>
    </source>
</evidence>
<protein>
    <submittedName>
        <fullName evidence="2">GIY-YIG nuclease family protein</fullName>
    </submittedName>
</protein>
<organism evidence="2 3">
    <name type="scientific">Sphingomonas parva</name>
    <dbReference type="NCBI Taxonomy" id="2555898"/>
    <lineage>
        <taxon>Bacteria</taxon>
        <taxon>Pseudomonadati</taxon>
        <taxon>Pseudomonadota</taxon>
        <taxon>Alphaproteobacteria</taxon>
        <taxon>Sphingomonadales</taxon>
        <taxon>Sphingomonadaceae</taxon>
        <taxon>Sphingomonas</taxon>
    </lineage>
</organism>
<dbReference type="OrthoDB" id="7159537at2"/>
<dbReference type="AlphaFoldDB" id="A0A4Y8ZW47"/>
<proteinExistence type="predicted"/>
<sequence length="80" mass="9452">MQFVYVIQSISHPNRFYTGLTSDVHQRLEAHDAGRSPHTSKFKPWRLCSFHWFERQETATAIERYLKSGSGRSFATRHLR</sequence>
<dbReference type="SUPFAM" id="SSF82771">
    <property type="entry name" value="GIY-YIG endonuclease"/>
    <property type="match status" value="1"/>
</dbReference>